<dbReference type="GO" id="GO:0005634">
    <property type="term" value="C:nucleus"/>
    <property type="evidence" value="ECO:0007669"/>
    <property type="project" value="TreeGrafter"/>
</dbReference>
<dbReference type="GO" id="GO:0030674">
    <property type="term" value="F:protein-macromolecule adaptor activity"/>
    <property type="evidence" value="ECO:0007669"/>
    <property type="project" value="TreeGrafter"/>
</dbReference>
<keyword evidence="8" id="KW-1185">Reference proteome</keyword>
<dbReference type="InterPro" id="IPR001680">
    <property type="entry name" value="WD40_rpt"/>
</dbReference>
<comment type="caution">
    <text evidence="7">The sequence shown here is derived from an EMBL/GenBank/DDBJ whole genome shotgun (WGS) entry which is preliminary data.</text>
</comment>
<evidence type="ECO:0000256" key="4">
    <source>
        <dbReference type="ARBA" id="ARBA00022786"/>
    </source>
</evidence>
<dbReference type="PROSITE" id="PS50294">
    <property type="entry name" value="WD_REPEATS_REGION"/>
    <property type="match status" value="2"/>
</dbReference>
<dbReference type="EMBL" id="JANBQB010000178">
    <property type="protein sequence ID" value="KAJ1980234.1"/>
    <property type="molecule type" value="Genomic_DNA"/>
</dbReference>
<proteinExistence type="inferred from homology"/>
<dbReference type="SMART" id="SM00320">
    <property type="entry name" value="WD40"/>
    <property type="match status" value="2"/>
</dbReference>
<accession>A0A9W8B3Q5</accession>
<dbReference type="PROSITE" id="PS50082">
    <property type="entry name" value="WD_REPEATS_2"/>
    <property type="match status" value="2"/>
</dbReference>
<dbReference type="Proteomes" id="UP001151582">
    <property type="component" value="Unassembled WGS sequence"/>
</dbReference>
<keyword evidence="2 6" id="KW-0853">WD repeat</keyword>
<dbReference type="Pfam" id="PF00400">
    <property type="entry name" value="WD40"/>
    <property type="match status" value="2"/>
</dbReference>
<evidence type="ECO:0000256" key="6">
    <source>
        <dbReference type="PROSITE-ProRule" id="PRU00221"/>
    </source>
</evidence>
<evidence type="ECO:0008006" key="9">
    <source>
        <dbReference type="Google" id="ProtNLM"/>
    </source>
</evidence>
<dbReference type="InterPro" id="IPR036322">
    <property type="entry name" value="WD40_repeat_dom_sf"/>
</dbReference>
<protein>
    <recommendedName>
        <fullName evidence="9">Peroxin-7</fullName>
    </recommendedName>
</protein>
<dbReference type="GO" id="GO:0043161">
    <property type="term" value="P:proteasome-mediated ubiquitin-dependent protein catabolic process"/>
    <property type="evidence" value="ECO:0007669"/>
    <property type="project" value="TreeGrafter"/>
</dbReference>
<evidence type="ECO:0000313" key="7">
    <source>
        <dbReference type="EMBL" id="KAJ1980234.1"/>
    </source>
</evidence>
<dbReference type="PANTHER" id="PTHR22852:SF0">
    <property type="entry name" value="DENTICLELESS PROTEIN HOMOLOG"/>
    <property type="match status" value="1"/>
</dbReference>
<keyword evidence="4" id="KW-0833">Ubl conjugation pathway</keyword>
<keyword evidence="3" id="KW-0677">Repeat</keyword>
<dbReference type="InterPro" id="IPR019775">
    <property type="entry name" value="WD40_repeat_CS"/>
</dbReference>
<reference evidence="7" key="1">
    <citation type="submission" date="2022-07" db="EMBL/GenBank/DDBJ databases">
        <title>Phylogenomic reconstructions and comparative analyses of Kickxellomycotina fungi.</title>
        <authorList>
            <person name="Reynolds N.K."/>
            <person name="Stajich J.E."/>
            <person name="Barry K."/>
            <person name="Grigoriev I.V."/>
            <person name="Crous P."/>
            <person name="Smith M.E."/>
        </authorList>
    </citation>
    <scope>NUCLEOTIDE SEQUENCE</scope>
    <source>
        <strain evidence="7">RSA 567</strain>
    </source>
</reference>
<evidence type="ECO:0000256" key="2">
    <source>
        <dbReference type="ARBA" id="ARBA00022574"/>
    </source>
</evidence>
<evidence type="ECO:0000256" key="1">
    <source>
        <dbReference type="ARBA" id="ARBA00004906"/>
    </source>
</evidence>
<dbReference type="PROSITE" id="PS00678">
    <property type="entry name" value="WD_REPEATS_1"/>
    <property type="match status" value="1"/>
</dbReference>
<dbReference type="PANTHER" id="PTHR22852">
    <property type="entry name" value="LETHAL 2 DENTICLELESS PROTEIN RETINOIC ACID-REGULATED NUCLEAR MATRIX-ASSOCIATED PROTEIN"/>
    <property type="match status" value="1"/>
</dbReference>
<sequence>MGEPGFPTVPYHTVRQTTRWPPQPTKSVRRLGFPRRHLDTPLNSVVATRYLQYFTHRPSDVYRFAHVSERGAPLFACQFQPSTASSRPLVAATNEEGTLFLVDAKSSSQWVDGTTGVGNVQPAEQVFTSWSAHGNAIFDVQWSQDGRQLLTASGDQTVKLWDVERQIDVAMFPAHDASVKSVSWSFQNPFTFASAGRDGKIVIWDQRCASTVNDHNQRVHRPGDIIHAAHSVRDLANPRSIGAGTQRLNATLLRAAGAMKKPLHGRLGTRGRGSGRIPVLSGMRQSRRKTNARPLANNGQSVTAVLYMPHRDHCVASAGVVNRYG</sequence>
<feature type="repeat" description="WD" evidence="6">
    <location>
        <begin position="130"/>
        <end position="171"/>
    </location>
</feature>
<comment type="similarity">
    <text evidence="5">Belongs to the WD repeat cdt2 family.</text>
</comment>
<dbReference type="InterPro" id="IPR051865">
    <property type="entry name" value="WD-repeat_CDT2_adapter"/>
</dbReference>
<feature type="repeat" description="WD" evidence="6">
    <location>
        <begin position="172"/>
        <end position="214"/>
    </location>
</feature>
<dbReference type="OrthoDB" id="2096344at2759"/>
<comment type="pathway">
    <text evidence="1">Protein modification; protein ubiquitination.</text>
</comment>
<dbReference type="InterPro" id="IPR015943">
    <property type="entry name" value="WD40/YVTN_repeat-like_dom_sf"/>
</dbReference>
<name>A0A9W8B3Q5_9FUNG</name>
<dbReference type="AlphaFoldDB" id="A0A9W8B3Q5"/>
<organism evidence="7 8">
    <name type="scientific">Dimargaris verticillata</name>
    <dbReference type="NCBI Taxonomy" id="2761393"/>
    <lineage>
        <taxon>Eukaryota</taxon>
        <taxon>Fungi</taxon>
        <taxon>Fungi incertae sedis</taxon>
        <taxon>Zoopagomycota</taxon>
        <taxon>Kickxellomycotina</taxon>
        <taxon>Dimargaritomycetes</taxon>
        <taxon>Dimargaritales</taxon>
        <taxon>Dimargaritaceae</taxon>
        <taxon>Dimargaris</taxon>
    </lineage>
</organism>
<evidence type="ECO:0000313" key="8">
    <source>
        <dbReference type="Proteomes" id="UP001151582"/>
    </source>
</evidence>
<evidence type="ECO:0000256" key="5">
    <source>
        <dbReference type="ARBA" id="ARBA00038344"/>
    </source>
</evidence>
<evidence type="ECO:0000256" key="3">
    <source>
        <dbReference type="ARBA" id="ARBA00022737"/>
    </source>
</evidence>
<gene>
    <name evidence="7" type="ORF">H4R34_002532</name>
</gene>
<dbReference type="Gene3D" id="2.130.10.10">
    <property type="entry name" value="YVTN repeat-like/Quinoprotein amine dehydrogenase"/>
    <property type="match status" value="1"/>
</dbReference>
<dbReference type="SUPFAM" id="SSF50978">
    <property type="entry name" value="WD40 repeat-like"/>
    <property type="match status" value="1"/>
</dbReference>